<dbReference type="Gene3D" id="2.60.40.1120">
    <property type="entry name" value="Carboxypeptidase-like, regulatory domain"/>
    <property type="match status" value="1"/>
</dbReference>
<dbReference type="SUPFAM" id="SSF51445">
    <property type="entry name" value="(Trans)glycosidases"/>
    <property type="match status" value="1"/>
</dbReference>
<evidence type="ECO:0000256" key="2">
    <source>
        <dbReference type="ARBA" id="ARBA00010687"/>
    </source>
</evidence>
<dbReference type="Pfam" id="PF13620">
    <property type="entry name" value="CarboxypepD_reg"/>
    <property type="match status" value="1"/>
</dbReference>
<evidence type="ECO:0000256" key="4">
    <source>
        <dbReference type="ARBA" id="ARBA00022801"/>
    </source>
</evidence>
<evidence type="ECO:0000256" key="7">
    <source>
        <dbReference type="SAM" id="Phobius"/>
    </source>
</evidence>
<dbReference type="PANTHER" id="PTHR34983:SF1">
    <property type="entry name" value="ARABINOGALACTAN ENDO-BETA-1,4-GALACTANASE A"/>
    <property type="match status" value="1"/>
</dbReference>
<keyword evidence="4 6" id="KW-0378">Hydrolase</keyword>
<comment type="catalytic activity">
    <reaction evidence="1 6">
        <text>The enzyme specifically hydrolyzes (1-&gt;4)-beta-D-galactosidic linkages in type I arabinogalactans.</text>
        <dbReference type="EC" id="3.2.1.89"/>
    </reaction>
</comment>
<comment type="similarity">
    <text evidence="2 6">Belongs to the glycosyl hydrolase 53 family.</text>
</comment>
<keyword evidence="7" id="KW-1133">Transmembrane helix</keyword>
<evidence type="ECO:0000256" key="3">
    <source>
        <dbReference type="ARBA" id="ARBA00012556"/>
    </source>
</evidence>
<keyword evidence="7" id="KW-0812">Transmembrane</keyword>
<dbReference type="Proteomes" id="UP000002938">
    <property type="component" value="Unassembled WGS sequence"/>
</dbReference>
<dbReference type="InterPro" id="IPR008969">
    <property type="entry name" value="CarboxyPept-like_regulatory"/>
</dbReference>
<dbReference type="InterPro" id="IPR011683">
    <property type="entry name" value="Glyco_hydro_53"/>
</dbReference>
<dbReference type="PANTHER" id="PTHR34983">
    <property type="entry name" value="ARABINOGALACTAN ENDO-BETA-1,4-GALACTANASE A"/>
    <property type="match status" value="1"/>
</dbReference>
<dbReference type="EC" id="3.2.1.89" evidence="3 6"/>
<dbReference type="SUPFAM" id="SSF49464">
    <property type="entry name" value="Carboxypeptidase regulatory domain-like"/>
    <property type="match status" value="1"/>
</dbReference>
<evidence type="ECO:0000313" key="8">
    <source>
        <dbReference type="EMBL" id="EFF65155.1"/>
    </source>
</evidence>
<feature type="chain" id="PRO_5045010728" description="Arabinogalactan endo-beta-1,4-galactanase" evidence="6">
    <location>
        <begin position="28"/>
        <end position="656"/>
    </location>
</feature>
<reference evidence="8 9" key="1">
    <citation type="journal article" date="2011" name="J. Bacteriol.">
        <title>Draft Genome Sequence of Turicibacter sanguinis PC909, Isolated from Human Feces.</title>
        <authorList>
            <person name="Cuiv P.O."/>
            <person name="Klaassens E.S."/>
            <person name="Durkin A.S."/>
            <person name="Harkins D.M."/>
            <person name="Foster L."/>
            <person name="McCorrison J."/>
            <person name="Torralba M."/>
            <person name="Nelson K.E."/>
            <person name="Morrison M."/>
        </authorList>
    </citation>
    <scope>NUCLEOTIDE SEQUENCE [LARGE SCALE GENOMIC DNA]</scope>
    <source>
        <strain evidence="8 9">PC909</strain>
    </source>
</reference>
<feature type="signal peptide" evidence="6">
    <location>
        <begin position="1"/>
        <end position="27"/>
    </location>
</feature>
<feature type="transmembrane region" description="Helical" evidence="7">
    <location>
        <begin position="629"/>
        <end position="651"/>
    </location>
</feature>
<comment type="caution">
    <text evidence="8">The sequence shown here is derived from an EMBL/GenBank/DDBJ whole genome shotgun (WGS) entry which is preliminary data.</text>
</comment>
<organism evidence="8 9">
    <name type="scientific">Turicibacter sanguinis PC909</name>
    <dbReference type="NCBI Taxonomy" id="702450"/>
    <lineage>
        <taxon>Bacteria</taxon>
        <taxon>Bacillati</taxon>
        <taxon>Bacillota</taxon>
        <taxon>Erysipelotrichia</taxon>
        <taxon>Erysipelotrichales</taxon>
        <taxon>Turicibacteraceae</taxon>
        <taxon>Turicibacter</taxon>
    </lineage>
</organism>
<keyword evidence="7" id="KW-0472">Membrane</keyword>
<keyword evidence="6" id="KW-0732">Signal</keyword>
<dbReference type="RefSeq" id="WP_006783285.1">
    <property type="nucleotide sequence ID" value="NZ_ADMN01000008.1"/>
</dbReference>
<dbReference type="EMBL" id="ADMN01000008">
    <property type="protein sequence ID" value="EFF65155.1"/>
    <property type="molecule type" value="Genomic_DNA"/>
</dbReference>
<accession>A0ABN0A5Q8</accession>
<evidence type="ECO:0000256" key="5">
    <source>
        <dbReference type="ARBA" id="ARBA00023295"/>
    </source>
</evidence>
<name>A0ABN0A5Q8_9FIRM</name>
<evidence type="ECO:0000256" key="1">
    <source>
        <dbReference type="ARBA" id="ARBA00001695"/>
    </source>
</evidence>
<gene>
    <name evidence="8" type="ORF">CUW_2031</name>
</gene>
<dbReference type="Gene3D" id="2.60.120.260">
    <property type="entry name" value="Galactose-binding domain-like"/>
    <property type="match status" value="1"/>
</dbReference>
<dbReference type="InterPro" id="IPR017853">
    <property type="entry name" value="GH"/>
</dbReference>
<evidence type="ECO:0000313" key="9">
    <source>
        <dbReference type="Proteomes" id="UP000002938"/>
    </source>
</evidence>
<protein>
    <recommendedName>
        <fullName evidence="3 6">Arabinogalactan endo-beta-1,4-galactanase</fullName>
        <ecNumber evidence="3 6">3.2.1.89</ecNumber>
    </recommendedName>
</protein>
<keyword evidence="5 6" id="KW-0326">Glycosidase</keyword>
<dbReference type="Pfam" id="PF07745">
    <property type="entry name" value="Glyco_hydro_53"/>
    <property type="match status" value="1"/>
</dbReference>
<evidence type="ECO:0000256" key="6">
    <source>
        <dbReference type="RuleBase" id="RU361192"/>
    </source>
</evidence>
<dbReference type="GO" id="GO:0016798">
    <property type="term" value="F:hydrolase activity, acting on glycosyl bonds"/>
    <property type="evidence" value="ECO:0007669"/>
    <property type="project" value="UniProtKB-KW"/>
</dbReference>
<proteinExistence type="inferred from homology"/>
<keyword evidence="9" id="KW-1185">Reference proteome</keyword>
<dbReference type="Gene3D" id="3.20.20.80">
    <property type="entry name" value="Glycosidases"/>
    <property type="match status" value="1"/>
</dbReference>
<sequence>MYLLNKSKKVMLAAICSTSIFGITALAENDLVSNSSFNDALNNWQIEGDSTAASISNAWGYNDSSSLNYFSNQDYEVRTEQTITGLENGFYRLELYSSSSGGQEEHYVYANNGARTSIPVSDDFIKVILDFEVLNNEATIGIYSNGLPGTWSNYDEVSLQKKDTEYRMLKGGDLTMVNFIEDLGGEYFDEDGNARDVFHILAENGFNFARLRTHNNVGRDFLSQSSPRYYLPDGYQNTEDLLKSAKRAKDVGMAIEVTLNYSDWWPNAANQEIPADWREAIEGMSDKEAVDKLETLVYDYTKEVMQALADQGTTPEYISLGNEMQYGILYPYGNVVNFQNLARFLNAGYKAVKEVSTNTQVILHLDEAGDDDRYFYFFDECEKYGVNYDIIGSSYYPFWSEVTVEDVMPWFEMLGEKYQKKIVIMETGYKWYPVTADKKPGQLITNGPESHDASPQGQKEFLDELFNGIRNIENNWVIGDLYWDPVMINHEGVGWAMIRGAAEDGSQDMALNNVVSNTTLFDFEGKALPALKSFKDTSEGSTEGMISGIVYDEEGNILTDATVILTVGKEKVTRSTDKYGRFFLTNVESSKTSEVKVSKSGFKSVITAVDVLPSETTTIELSLEASSGIIPIVIGGIVLVLAILGTIFVQLKKKNN</sequence>